<organism evidence="5 6">
    <name type="scientific">Nocardioides nanhaiensis</name>
    <dbReference type="NCBI Taxonomy" id="1476871"/>
    <lineage>
        <taxon>Bacteria</taxon>
        <taxon>Bacillati</taxon>
        <taxon>Actinomycetota</taxon>
        <taxon>Actinomycetes</taxon>
        <taxon>Propionibacteriales</taxon>
        <taxon>Nocardioidaceae</taxon>
        <taxon>Nocardioides</taxon>
    </lineage>
</organism>
<name>A0ABP8VUQ6_9ACTN</name>
<dbReference type="InterPro" id="IPR049625">
    <property type="entry name" value="Glyco_transf_61_cat"/>
</dbReference>
<evidence type="ECO:0000256" key="3">
    <source>
        <dbReference type="ARBA" id="ARBA00023180"/>
    </source>
</evidence>
<protein>
    <recommendedName>
        <fullName evidence="4">Glycosyltransferase 61 catalytic domain-containing protein</fullName>
    </recommendedName>
</protein>
<feature type="domain" description="Glycosyltransferase 61 catalytic" evidence="4">
    <location>
        <begin position="167"/>
        <end position="339"/>
    </location>
</feature>
<keyword evidence="6" id="KW-1185">Reference proteome</keyword>
<accession>A0ABP8VUQ6</accession>
<comment type="caution">
    <text evidence="5">The sequence shown here is derived from an EMBL/GenBank/DDBJ whole genome shotgun (WGS) entry which is preliminary data.</text>
</comment>
<dbReference type="EMBL" id="BAABIM010000001">
    <property type="protein sequence ID" value="GAA4672613.1"/>
    <property type="molecule type" value="Genomic_DNA"/>
</dbReference>
<keyword evidence="3" id="KW-0325">Glycoprotein</keyword>
<keyword evidence="2" id="KW-0808">Transferase</keyword>
<evidence type="ECO:0000256" key="1">
    <source>
        <dbReference type="ARBA" id="ARBA00022676"/>
    </source>
</evidence>
<evidence type="ECO:0000313" key="6">
    <source>
        <dbReference type="Proteomes" id="UP001500621"/>
    </source>
</evidence>
<gene>
    <name evidence="5" type="ORF">GCM10023226_06870</name>
</gene>
<evidence type="ECO:0000256" key="2">
    <source>
        <dbReference type="ARBA" id="ARBA00022679"/>
    </source>
</evidence>
<dbReference type="InterPro" id="IPR007657">
    <property type="entry name" value="Glycosyltransferase_61"/>
</dbReference>
<dbReference type="RefSeq" id="WP_345262661.1">
    <property type="nucleotide sequence ID" value="NZ_BAABIM010000001.1"/>
</dbReference>
<dbReference type="Proteomes" id="UP001500621">
    <property type="component" value="Unassembled WGS sequence"/>
</dbReference>
<keyword evidence="1" id="KW-0328">Glycosyltransferase</keyword>
<dbReference type="Pfam" id="PF04577">
    <property type="entry name" value="Glyco_transf_61"/>
    <property type="match status" value="1"/>
</dbReference>
<proteinExistence type="predicted"/>
<reference evidence="6" key="1">
    <citation type="journal article" date="2019" name="Int. J. Syst. Evol. Microbiol.">
        <title>The Global Catalogue of Microorganisms (GCM) 10K type strain sequencing project: providing services to taxonomists for standard genome sequencing and annotation.</title>
        <authorList>
            <consortium name="The Broad Institute Genomics Platform"/>
            <consortium name="The Broad Institute Genome Sequencing Center for Infectious Disease"/>
            <person name="Wu L."/>
            <person name="Ma J."/>
        </authorList>
    </citation>
    <scope>NUCLEOTIDE SEQUENCE [LARGE SCALE GENOMIC DNA]</scope>
    <source>
        <strain evidence="6">JCM 18127</strain>
    </source>
</reference>
<dbReference type="PANTHER" id="PTHR20961">
    <property type="entry name" value="GLYCOSYLTRANSFERASE"/>
    <property type="match status" value="1"/>
</dbReference>
<sequence>MTRLPPRLQPLWPAVKVAHRAGARGVGTVTRRIRPDDVPTAATPSSRETALLEPGSARYHLATRPVRLQRPAPVGRPVGHPWFASLGPHEVPETFVLELRDGSVLGPHCAVVTAGNRMDHETSHYFGTRGWREHPVYLDPLPRRAAEREQVSGTLVTLASRATGHNYYHFLIDALPRLGILEDALPGALRGADAVLVDRATRYQRELVAMLGLDRLRVLEPRRRLAVRADRLLVPSLPNSSTVVAPETTRWLREALPPSRTTGLPERLYVTRGTTPHTRRVVREEELRERLERRGFAVVDPGRLSVQEQIDHFAAARVVVAPHGAALTNLVFSRPGVRLLELFAPTYLNPGYWSIVANIADSRYRYLVASEPHSPRATARQLGVMDDIDLDPAEVEDALDELLSDQEAA</sequence>
<evidence type="ECO:0000313" key="5">
    <source>
        <dbReference type="EMBL" id="GAA4672613.1"/>
    </source>
</evidence>
<evidence type="ECO:0000259" key="4">
    <source>
        <dbReference type="Pfam" id="PF04577"/>
    </source>
</evidence>